<dbReference type="RefSeq" id="WP_163956689.1">
    <property type="nucleotide sequence ID" value="NZ_BAAAES010000011.1"/>
</dbReference>
<accession>A0ABN1HZF3</accession>
<protein>
    <recommendedName>
        <fullName evidence="3">Lipoprotein</fullName>
    </recommendedName>
</protein>
<proteinExistence type="predicted"/>
<comment type="caution">
    <text evidence="1">The sequence shown here is derived from an EMBL/GenBank/DDBJ whole genome shotgun (WGS) entry which is preliminary data.</text>
</comment>
<dbReference type="Proteomes" id="UP001500238">
    <property type="component" value="Unassembled WGS sequence"/>
</dbReference>
<name>A0ABN1HZF3_9SPHN</name>
<evidence type="ECO:0000313" key="1">
    <source>
        <dbReference type="EMBL" id="GAA0674996.1"/>
    </source>
</evidence>
<reference evidence="1 2" key="1">
    <citation type="journal article" date="2019" name="Int. J. Syst. Evol. Microbiol.">
        <title>The Global Catalogue of Microorganisms (GCM) 10K type strain sequencing project: providing services to taxonomists for standard genome sequencing and annotation.</title>
        <authorList>
            <consortium name="The Broad Institute Genomics Platform"/>
            <consortium name="The Broad Institute Genome Sequencing Center for Infectious Disease"/>
            <person name="Wu L."/>
            <person name="Ma J."/>
        </authorList>
    </citation>
    <scope>NUCLEOTIDE SEQUENCE [LARGE SCALE GENOMIC DNA]</scope>
    <source>
        <strain evidence="1 2">JCM 14603</strain>
    </source>
</reference>
<gene>
    <name evidence="1" type="ORF">GCM10009102_28940</name>
</gene>
<organism evidence="1 2">
    <name type="scientific">Sphingomonas insulae</name>
    <dbReference type="NCBI Taxonomy" id="424800"/>
    <lineage>
        <taxon>Bacteria</taxon>
        <taxon>Pseudomonadati</taxon>
        <taxon>Pseudomonadota</taxon>
        <taxon>Alphaproteobacteria</taxon>
        <taxon>Sphingomonadales</taxon>
        <taxon>Sphingomonadaceae</taxon>
        <taxon>Sphingomonas</taxon>
    </lineage>
</organism>
<evidence type="ECO:0000313" key="2">
    <source>
        <dbReference type="Proteomes" id="UP001500238"/>
    </source>
</evidence>
<sequence>MRKFLPLLALGLICACQQQVTVPTASELIANRPLLTEWRAKCDTGEYSRLAPARKSELCSTTQEATISIAEIEAGKKASDFFDANTKRR</sequence>
<evidence type="ECO:0008006" key="3">
    <source>
        <dbReference type="Google" id="ProtNLM"/>
    </source>
</evidence>
<dbReference type="PROSITE" id="PS51257">
    <property type="entry name" value="PROKAR_LIPOPROTEIN"/>
    <property type="match status" value="1"/>
</dbReference>
<keyword evidence="2" id="KW-1185">Reference proteome</keyword>
<dbReference type="EMBL" id="BAAAES010000011">
    <property type="protein sequence ID" value="GAA0674996.1"/>
    <property type="molecule type" value="Genomic_DNA"/>
</dbReference>